<feature type="compositionally biased region" description="Polar residues" evidence="2">
    <location>
        <begin position="204"/>
        <end position="218"/>
    </location>
</feature>
<dbReference type="GO" id="GO:0000932">
    <property type="term" value="C:P-body"/>
    <property type="evidence" value="ECO:0007669"/>
    <property type="project" value="EnsemblFungi"/>
</dbReference>
<dbReference type="Pfam" id="PF17849">
    <property type="entry name" value="OB_Dis3"/>
    <property type="match status" value="1"/>
</dbReference>
<dbReference type="FunFam" id="2.40.50.140:FF:000100">
    <property type="entry name" value="Cell wall biogenesis protein phosphatase"/>
    <property type="match status" value="1"/>
</dbReference>
<dbReference type="GO" id="GO:0000175">
    <property type="term" value="F:3'-5'-RNA exonuclease activity"/>
    <property type="evidence" value="ECO:0007669"/>
    <property type="project" value="TreeGrafter"/>
</dbReference>
<feature type="compositionally biased region" description="Polar residues" evidence="2">
    <location>
        <begin position="1164"/>
        <end position="1173"/>
    </location>
</feature>
<evidence type="ECO:0000313" key="5">
    <source>
        <dbReference type="Proteomes" id="UP000019384"/>
    </source>
</evidence>
<feature type="compositionally biased region" description="Low complexity" evidence="2">
    <location>
        <begin position="127"/>
        <end position="140"/>
    </location>
</feature>
<feature type="region of interest" description="Disordered" evidence="2">
    <location>
        <begin position="1164"/>
        <end position="1202"/>
    </location>
</feature>
<feature type="compositionally biased region" description="Polar residues" evidence="2">
    <location>
        <begin position="97"/>
        <end position="111"/>
    </location>
</feature>
<feature type="compositionally biased region" description="Polar residues" evidence="2">
    <location>
        <begin position="439"/>
        <end position="449"/>
    </location>
</feature>
<dbReference type="GO" id="GO:0008298">
    <property type="term" value="P:intracellular mRNA localization"/>
    <property type="evidence" value="ECO:0007669"/>
    <property type="project" value="EnsemblFungi"/>
</dbReference>
<dbReference type="GO" id="GO:1903450">
    <property type="term" value="P:regulation of G1 to G0 transition"/>
    <property type="evidence" value="ECO:0007669"/>
    <property type="project" value="EnsemblFungi"/>
</dbReference>
<evidence type="ECO:0000256" key="1">
    <source>
        <dbReference type="ARBA" id="ARBA00005785"/>
    </source>
</evidence>
<dbReference type="SMART" id="SM00955">
    <property type="entry name" value="RNB"/>
    <property type="match status" value="1"/>
</dbReference>
<dbReference type="InterPro" id="IPR001900">
    <property type="entry name" value="RNase_II/R"/>
</dbReference>
<feature type="domain" description="RNB" evidence="3">
    <location>
        <begin position="637"/>
        <end position="975"/>
    </location>
</feature>
<reference evidence="4" key="2">
    <citation type="submission" date="2014-02" db="EMBL/GenBank/DDBJ databases">
        <title>Complete DNA sequence of /Kuraishia capsulata/ illustrates novel genomic features among budding yeasts (/Saccharomycotina/).</title>
        <authorList>
            <person name="Morales L."/>
            <person name="Noel B."/>
            <person name="Porcel B."/>
            <person name="Marcet-Houben M."/>
            <person name="Hullo M-F."/>
            <person name="Sacerdot C."/>
            <person name="Tekaia F."/>
            <person name="Leh-Louis V."/>
            <person name="Despons L."/>
            <person name="Khanna V."/>
            <person name="Aury J-M."/>
            <person name="Barbe V."/>
            <person name="Couloux A."/>
            <person name="Labadie K."/>
            <person name="Pelletier E."/>
            <person name="Souciet J-L."/>
            <person name="Boekhout T."/>
            <person name="Gabaldon T."/>
            <person name="Wincker P."/>
            <person name="Dujon B."/>
        </authorList>
    </citation>
    <scope>NUCLEOTIDE SEQUENCE</scope>
    <source>
        <strain evidence="4">CBS 1993</strain>
    </source>
</reference>
<dbReference type="InterPro" id="IPR050180">
    <property type="entry name" value="RNR_Ribonuclease"/>
</dbReference>
<dbReference type="RefSeq" id="XP_022460599.1">
    <property type="nucleotide sequence ID" value="XM_022601343.1"/>
</dbReference>
<dbReference type="InterPro" id="IPR012340">
    <property type="entry name" value="NA-bd_OB-fold"/>
</dbReference>
<dbReference type="OrthoDB" id="372421at2759"/>
<evidence type="ECO:0000313" key="4">
    <source>
        <dbReference type="EMBL" id="CDK28609.1"/>
    </source>
</evidence>
<name>W6MPH8_9ASCO</name>
<feature type="region of interest" description="Disordered" evidence="2">
    <location>
        <begin position="392"/>
        <end position="466"/>
    </location>
</feature>
<dbReference type="InterPro" id="IPR041093">
    <property type="entry name" value="Dis3l2-like_C"/>
</dbReference>
<sequence length="1264" mass="139294">MPHQPKQQSFGGSGVFGQFQAMPISMPPPSTIPRHKKSSSIESGADVINKSHSPTPPPGLGSRSHRRAQSSINAGSMGNFSLGHAPNFKATPVEPAQTYSAAANPANSQARGHSRRHSLGLNEARRAAAMVQMQRAGDSPPKIPPPASSPLASASSGSSSSTVSAAGSNPPAPPSFKFPATPVELEDNSLDSGFRRQPSHSRSRSALPSTERSPQRQFQFPARENSLTGSSTNPANNLLVPPNPNFAGHRRRQSGNNFNSGNTSNSWRKQHTPQNSEGGFVQGHRSRFSYGGSVSSMASFSSQGGGSGPQRKNLFTNYLPQSSLSELISEGKLVVGTLRVNKKNRSDAYVSTDGVLDADIFICGSKDRNRSLEGDLVAVELLVVDEVWNSKKEKEEKKRRKNNNNNQADKAGDDLHNDAGTSYTASTGSQTDAGKDGFSSPSTSGSLTRRGSLKQRPTQKKNDDVEVEGQSLLLVEEEEISDEYKPLYAGQVVAIVERTPGQCFSGTLMVNRPSQQNFSPEDLKRLKIVWFKPTDKKVPLIAIPVEQAPKDFIENEKKYSNQLFVGLIKRWPISSLHPFGNLVSQIGAMNEVETEISAILCDNNFMSDEYSEGNPEKAALYLKDIPDPASGFVQANRRDFTREYVIACTQTGSFCDHALHVKRISETKIELGVHFADTTFFIKQDSFLDKMSRKRSHSVFLPQRAVHLLPEKLNELISFKENEKGLSMSVVFAIDTSNFEINNVWMGEAVVLPKQKIDYASIDYILGLSTGIKGPQLDSFSSATADYVRTFSLIAREFRRKRLFNPTLENEPTLPLIEQLDDEKVKLSLNIFDPSPSTSLIDEIFHTVNVAVAQKIHAGLGDRAFLRRNAAPTLQKIASIQKKIDNLGVQLDTTMGSTVLNSILNIKNPVTRECIETILVKCMPRGKYAVAGTLSDKEDLVHYLFNVPIYTHFTAPLRRYADLIVHRQLKAVLKNETDDYPKDLHSLKEVADFCNFKKDCAKSAQEQAIHLILCQTINDMSQATGHLLCMGVVIQVYESAFDVFLPEFGIEKRVHGDQLPLRKAEFDKKSRVLELFWEKGVDSATYVPADENEPLSYRNSIKNKFRSGALDVAKVQSKAHFEKSGGIITETFAEKLAKLGLTPPKIIVPVDNESAHLRAPLTDIASSPKSMPNTPVRPQIEKQKYAPRSTSELEVRSENSAANNQDTVLNPYLQSCITRVDGDNYIQEIRELKTVPILLRAEIGMALPCLTVRTLNPFSGTKTD</sequence>
<dbReference type="EMBL" id="HG793129">
    <property type="protein sequence ID" value="CDK28609.1"/>
    <property type="molecule type" value="Genomic_DNA"/>
</dbReference>
<feature type="compositionally biased region" description="Polar residues" evidence="2">
    <location>
        <begin position="69"/>
        <end position="79"/>
    </location>
</feature>
<dbReference type="GO" id="GO:0005634">
    <property type="term" value="C:nucleus"/>
    <property type="evidence" value="ECO:0007669"/>
    <property type="project" value="EnsemblFungi"/>
</dbReference>
<feature type="compositionally biased region" description="Polar residues" evidence="2">
    <location>
        <begin position="419"/>
        <end position="432"/>
    </location>
</feature>
<dbReference type="STRING" id="1382522.W6MPH8"/>
<proteinExistence type="inferred from homology"/>
<dbReference type="GO" id="GO:0060237">
    <property type="term" value="P:regulation of fungal-type cell wall organization"/>
    <property type="evidence" value="ECO:0007669"/>
    <property type="project" value="EnsemblFungi"/>
</dbReference>
<dbReference type="GO" id="GO:0010494">
    <property type="term" value="C:cytoplasmic stress granule"/>
    <property type="evidence" value="ECO:0007669"/>
    <property type="project" value="EnsemblFungi"/>
</dbReference>
<dbReference type="FunFam" id="2.40.50.690:FF:000001">
    <property type="entry name" value="Cell wall biogenesis protein"/>
    <property type="match status" value="1"/>
</dbReference>
<feature type="region of interest" description="Disordered" evidence="2">
    <location>
        <begin position="1"/>
        <end position="314"/>
    </location>
</feature>
<dbReference type="GO" id="GO:0005935">
    <property type="term" value="C:cellular bud neck"/>
    <property type="evidence" value="ECO:0007669"/>
    <property type="project" value="EnsemblFungi"/>
</dbReference>
<protein>
    <recommendedName>
        <fullName evidence="3">RNB domain-containing protein</fullName>
    </recommendedName>
</protein>
<organism evidence="4 5">
    <name type="scientific">Kuraishia capsulata CBS 1993</name>
    <dbReference type="NCBI Taxonomy" id="1382522"/>
    <lineage>
        <taxon>Eukaryota</taxon>
        <taxon>Fungi</taxon>
        <taxon>Dikarya</taxon>
        <taxon>Ascomycota</taxon>
        <taxon>Saccharomycotina</taxon>
        <taxon>Pichiomycetes</taxon>
        <taxon>Pichiales</taxon>
        <taxon>Pichiaceae</taxon>
        <taxon>Kuraishia</taxon>
    </lineage>
</organism>
<dbReference type="Proteomes" id="UP000019384">
    <property type="component" value="Unassembled WGS sequence"/>
</dbReference>
<dbReference type="HOGENOM" id="CLU_002333_0_3_1"/>
<dbReference type="GO" id="GO:0000900">
    <property type="term" value="F:mRNA regulatory element binding translation repressor activity"/>
    <property type="evidence" value="ECO:0007669"/>
    <property type="project" value="EnsemblFungi"/>
</dbReference>
<keyword evidence="5" id="KW-1185">Reference proteome</keyword>
<dbReference type="AlphaFoldDB" id="W6MPH8"/>
<dbReference type="GO" id="GO:0003730">
    <property type="term" value="F:mRNA 3'-UTR binding"/>
    <property type="evidence" value="ECO:0007669"/>
    <property type="project" value="EnsemblFungi"/>
</dbReference>
<dbReference type="Gene3D" id="2.40.50.140">
    <property type="entry name" value="Nucleic acid-binding proteins"/>
    <property type="match status" value="1"/>
</dbReference>
<feature type="compositionally biased region" description="Low complexity" evidence="2">
    <location>
        <begin position="289"/>
        <end position="302"/>
    </location>
</feature>
<gene>
    <name evidence="4" type="ORF">KUCA_T00004593001</name>
</gene>
<dbReference type="InterPro" id="IPR041505">
    <property type="entry name" value="Dis3_CSD2"/>
</dbReference>
<dbReference type="Pfam" id="PF17877">
    <property type="entry name" value="Dis3l2_C_term"/>
    <property type="match status" value="1"/>
</dbReference>
<dbReference type="GeneID" id="34521987"/>
<dbReference type="GO" id="GO:0006402">
    <property type="term" value="P:mRNA catabolic process"/>
    <property type="evidence" value="ECO:0007669"/>
    <property type="project" value="TreeGrafter"/>
</dbReference>
<evidence type="ECO:0000256" key="2">
    <source>
        <dbReference type="SAM" id="MobiDB-lite"/>
    </source>
</evidence>
<feature type="compositionally biased region" description="Low complexity" evidence="2">
    <location>
        <begin position="149"/>
        <end position="169"/>
    </location>
</feature>
<comment type="similarity">
    <text evidence="1">Belongs to the RNR ribonuclease family.</text>
</comment>
<feature type="compositionally biased region" description="Low complexity" evidence="2">
    <location>
        <begin position="254"/>
        <end position="266"/>
    </location>
</feature>
<reference evidence="4" key="1">
    <citation type="submission" date="2013-12" db="EMBL/GenBank/DDBJ databases">
        <authorList>
            <person name="Genoscope - CEA"/>
        </authorList>
    </citation>
    <scope>NUCLEOTIDE SEQUENCE</scope>
    <source>
        <strain evidence="4">CBS 1993</strain>
    </source>
</reference>
<dbReference type="PANTHER" id="PTHR23355:SF9">
    <property type="entry name" value="DIS3-LIKE EXONUCLEASE 2"/>
    <property type="match status" value="1"/>
</dbReference>
<dbReference type="PANTHER" id="PTHR23355">
    <property type="entry name" value="RIBONUCLEASE"/>
    <property type="match status" value="1"/>
</dbReference>
<dbReference type="FunFam" id="2.40.50.700:FF:000002">
    <property type="entry name" value="Cell wall biogenesis protein"/>
    <property type="match status" value="1"/>
</dbReference>
<accession>W6MPH8</accession>
<dbReference type="Gene3D" id="2.40.50.700">
    <property type="match status" value="1"/>
</dbReference>
<dbReference type="Gene3D" id="2.40.50.690">
    <property type="match status" value="1"/>
</dbReference>
<dbReference type="SUPFAM" id="SSF50249">
    <property type="entry name" value="Nucleic acid-binding proteins"/>
    <property type="match status" value="2"/>
</dbReference>
<dbReference type="Pfam" id="PF00773">
    <property type="entry name" value="RNB"/>
    <property type="match status" value="1"/>
</dbReference>
<evidence type="ECO:0000259" key="3">
    <source>
        <dbReference type="SMART" id="SM00955"/>
    </source>
</evidence>
<dbReference type="GO" id="GO:0048027">
    <property type="term" value="F:mRNA 5'-UTR binding"/>
    <property type="evidence" value="ECO:0007669"/>
    <property type="project" value="EnsemblFungi"/>
</dbReference>